<keyword evidence="5" id="KW-0694">RNA-binding</keyword>
<organism evidence="9 10">
    <name type="scientific">Leptospira ryugenii</name>
    <dbReference type="NCBI Taxonomy" id="1917863"/>
    <lineage>
        <taxon>Bacteria</taxon>
        <taxon>Pseudomonadati</taxon>
        <taxon>Spirochaetota</taxon>
        <taxon>Spirochaetia</taxon>
        <taxon>Leptospirales</taxon>
        <taxon>Leptospiraceae</taxon>
        <taxon>Leptospira</taxon>
    </lineage>
</organism>
<dbReference type="GO" id="GO:0003735">
    <property type="term" value="F:structural constituent of ribosome"/>
    <property type="evidence" value="ECO:0007669"/>
    <property type="project" value="InterPro"/>
</dbReference>
<comment type="similarity">
    <text evidence="1 5 6">Belongs to the universal ribosomal protein uL5 family.</text>
</comment>
<dbReference type="Pfam" id="PF00281">
    <property type="entry name" value="Ribosomal_L5"/>
    <property type="match status" value="1"/>
</dbReference>
<dbReference type="Proteomes" id="UP000245133">
    <property type="component" value="Unassembled WGS sequence"/>
</dbReference>
<dbReference type="InterPro" id="IPR002132">
    <property type="entry name" value="Ribosomal_uL5"/>
</dbReference>
<dbReference type="SUPFAM" id="SSF55282">
    <property type="entry name" value="RL5-like"/>
    <property type="match status" value="1"/>
</dbReference>
<dbReference type="PIRSF" id="PIRSF002161">
    <property type="entry name" value="Ribosomal_L5"/>
    <property type="match status" value="1"/>
</dbReference>
<accession>A0A2P2DW82</accession>
<keyword evidence="3 5" id="KW-0687">Ribonucleoprotein</keyword>
<dbReference type="InterPro" id="IPR031310">
    <property type="entry name" value="Ribosomal_uL5_N"/>
</dbReference>
<dbReference type="OrthoDB" id="9806626at2"/>
<comment type="subunit">
    <text evidence="5">Part of the 50S ribosomal subunit; part of the 5S rRNA/L5/L18/L25 subcomplex. Contacts the 5S rRNA and the P site tRNA. Forms a bridge to the 30S subunit in the 70S ribosome.</text>
</comment>
<sequence>MVPRLKEKYEKVIRPNLQKELGFKSVMRVPKLEKIVINVGMGEAHTNPKAMEACLEEIGQITGQKPVKTFAKKSIAGFKVREGMVLGCKVTLRGHYMYEFLDRFINIALPRVRDFRGVSPKGFDGRGNYNLSVKEQIIFPEIHFDKINTIYGINITFVTNTENDKEAYELFQAFGMPYRTAGAK</sequence>
<evidence type="ECO:0000313" key="9">
    <source>
        <dbReference type="EMBL" id="GBF48898.1"/>
    </source>
</evidence>
<dbReference type="InterPro" id="IPR020930">
    <property type="entry name" value="Ribosomal_uL5_bac-type"/>
</dbReference>
<dbReference type="InterPro" id="IPR031309">
    <property type="entry name" value="Ribosomal_uL5_C"/>
</dbReference>
<dbReference type="EMBL" id="BFBB01000002">
    <property type="protein sequence ID" value="GBF48898.1"/>
    <property type="molecule type" value="Genomic_DNA"/>
</dbReference>
<dbReference type="AlphaFoldDB" id="A0A2P2DW82"/>
<dbReference type="FunFam" id="3.30.1440.10:FF:000001">
    <property type="entry name" value="50S ribosomal protein L5"/>
    <property type="match status" value="1"/>
</dbReference>
<proteinExistence type="inferred from homology"/>
<dbReference type="Pfam" id="PF00673">
    <property type="entry name" value="Ribosomal_L5_C"/>
    <property type="match status" value="1"/>
</dbReference>
<evidence type="ECO:0000256" key="3">
    <source>
        <dbReference type="ARBA" id="ARBA00023274"/>
    </source>
</evidence>
<evidence type="ECO:0000259" key="8">
    <source>
        <dbReference type="Pfam" id="PF00673"/>
    </source>
</evidence>
<protein>
    <recommendedName>
        <fullName evidence="4 5">Large ribosomal subunit protein uL5</fullName>
    </recommendedName>
</protein>
<evidence type="ECO:0000256" key="1">
    <source>
        <dbReference type="ARBA" id="ARBA00008553"/>
    </source>
</evidence>
<dbReference type="NCBIfam" id="NF000585">
    <property type="entry name" value="PRK00010.1"/>
    <property type="match status" value="1"/>
</dbReference>
<feature type="domain" description="Large ribosomal subunit protein uL5 N-terminal" evidence="7">
    <location>
        <begin position="25"/>
        <end position="81"/>
    </location>
</feature>
<dbReference type="InterPro" id="IPR022803">
    <property type="entry name" value="Ribosomal_uL5_dom_sf"/>
</dbReference>
<name>A0A2P2DW82_9LEPT</name>
<keyword evidence="2 5" id="KW-0689">Ribosomal protein</keyword>
<gene>
    <name evidence="5 9" type="primary">rplE</name>
    <name evidence="9" type="ORF">LPTSP4_04000</name>
</gene>
<evidence type="ECO:0000256" key="2">
    <source>
        <dbReference type="ARBA" id="ARBA00022980"/>
    </source>
</evidence>
<dbReference type="Gene3D" id="3.30.1440.10">
    <property type="match status" value="1"/>
</dbReference>
<dbReference type="GO" id="GO:0019843">
    <property type="term" value="F:rRNA binding"/>
    <property type="evidence" value="ECO:0007669"/>
    <property type="project" value="UniProtKB-UniRule"/>
</dbReference>
<evidence type="ECO:0000256" key="6">
    <source>
        <dbReference type="RuleBase" id="RU003930"/>
    </source>
</evidence>
<evidence type="ECO:0000256" key="4">
    <source>
        <dbReference type="ARBA" id="ARBA00035245"/>
    </source>
</evidence>
<evidence type="ECO:0000259" key="7">
    <source>
        <dbReference type="Pfam" id="PF00281"/>
    </source>
</evidence>
<dbReference type="GO" id="GO:0005840">
    <property type="term" value="C:ribosome"/>
    <property type="evidence" value="ECO:0007669"/>
    <property type="project" value="UniProtKB-KW"/>
</dbReference>
<dbReference type="RefSeq" id="WP_108973193.1">
    <property type="nucleotide sequence ID" value="NZ_BFBB01000002.1"/>
</dbReference>
<comment type="function">
    <text evidence="5">This is 1 of the proteins that bind and probably mediate the attachment of the 5S RNA into the large ribosomal subunit, where it forms part of the central protuberance. In the 70S ribosome it contacts protein S13 of the 30S subunit (bridge B1b), connecting the 2 subunits; this bridge is implicated in subunit movement. Contacts the P site tRNA; the 5S rRNA and some of its associated proteins might help stabilize positioning of ribosome-bound tRNAs.</text>
</comment>
<dbReference type="InterPro" id="IPR020929">
    <property type="entry name" value="Ribosomal_uL5_CS"/>
</dbReference>
<dbReference type="GO" id="GO:0000049">
    <property type="term" value="F:tRNA binding"/>
    <property type="evidence" value="ECO:0007669"/>
    <property type="project" value="UniProtKB-UniRule"/>
</dbReference>
<dbReference type="GO" id="GO:1990904">
    <property type="term" value="C:ribonucleoprotein complex"/>
    <property type="evidence" value="ECO:0007669"/>
    <property type="project" value="UniProtKB-KW"/>
</dbReference>
<dbReference type="HAMAP" id="MF_01333_B">
    <property type="entry name" value="Ribosomal_uL5_B"/>
    <property type="match status" value="1"/>
</dbReference>
<keyword evidence="10" id="KW-1185">Reference proteome</keyword>
<dbReference type="PANTHER" id="PTHR11994">
    <property type="entry name" value="60S RIBOSOMAL PROTEIN L11-RELATED"/>
    <property type="match status" value="1"/>
</dbReference>
<dbReference type="GO" id="GO:0006412">
    <property type="term" value="P:translation"/>
    <property type="evidence" value="ECO:0007669"/>
    <property type="project" value="UniProtKB-UniRule"/>
</dbReference>
<evidence type="ECO:0000313" key="10">
    <source>
        <dbReference type="Proteomes" id="UP000245133"/>
    </source>
</evidence>
<keyword evidence="5" id="KW-0820">tRNA-binding</keyword>
<dbReference type="PROSITE" id="PS00358">
    <property type="entry name" value="RIBOSOMAL_L5"/>
    <property type="match status" value="1"/>
</dbReference>
<keyword evidence="5" id="KW-0699">rRNA-binding</keyword>
<evidence type="ECO:0000256" key="5">
    <source>
        <dbReference type="HAMAP-Rule" id="MF_01333"/>
    </source>
</evidence>
<feature type="domain" description="Large ribosomal subunit protein uL5 C-terminal" evidence="8">
    <location>
        <begin position="86"/>
        <end position="178"/>
    </location>
</feature>
<comment type="caution">
    <text evidence="9">The sequence shown here is derived from an EMBL/GenBank/DDBJ whole genome shotgun (WGS) entry which is preliminary data.</text>
</comment>
<reference evidence="9 10" key="1">
    <citation type="submission" date="2018-02" db="EMBL/GenBank/DDBJ databases">
        <title>Novel Leptospira species isolated from soil and water in Japan.</title>
        <authorList>
            <person name="Nakao R."/>
            <person name="Masuzawa T."/>
        </authorList>
    </citation>
    <scope>NUCLEOTIDE SEQUENCE [LARGE SCALE GENOMIC DNA]</scope>
    <source>
        <strain evidence="9 10">YH101</strain>
    </source>
</reference>